<proteinExistence type="predicted"/>
<protein>
    <recommendedName>
        <fullName evidence="1">AAA+ ATPase domain-containing protein</fullName>
    </recommendedName>
</protein>
<feature type="domain" description="AAA+ ATPase" evidence="1">
    <location>
        <begin position="37"/>
        <end position="165"/>
    </location>
</feature>
<gene>
    <name evidence="2" type="ORF">S01H4_01783</name>
</gene>
<evidence type="ECO:0000313" key="2">
    <source>
        <dbReference type="EMBL" id="GAG71017.1"/>
    </source>
</evidence>
<sequence length="449" mass="53444">MERINLRYWNNNQIKALLPKEFIRREIGDKVLKFLESGKIICIYGPRQGGKSTLLGWIIHKLMDKGISLSQLNYASMDYLDLHPLIQDTRRLVSLLREEAGDENRVYLFIDEVQRLKEAGLLLKQIYDAHQNIHIIVSGSSVLKIRERVREHLTGRKEEFVLYPFNFLEFLRAKKAIPKERIHRYELGQLNEFVELYKERLSELWKEFMRIGGYPEMVLKPEIRQRLYSALFSSYLERDVGNLIRTGNYRVFEDFLKILAEEGGKIYNRSNFSRILRRDTRTIEKFEEILLSTFVIYKLIPFYTNVRKEIRKAPRFYFVDNGLRNYIAKEGRDISISGFILENSLISELIHILSLSECNYHWWRSKGGAEVDFIIRCKNKFIPVEMKKGVLKEPKLTRSFISFLNYYHPPRAFFITSDLLKKIYYKKTEVWFIPSFVFTLLEEKEITPK</sequence>
<dbReference type="InterPro" id="IPR027417">
    <property type="entry name" value="P-loop_NTPase"/>
</dbReference>
<dbReference type="Gene3D" id="3.40.50.300">
    <property type="entry name" value="P-loop containing nucleotide triphosphate hydrolases"/>
    <property type="match status" value="1"/>
</dbReference>
<dbReference type="PANTHER" id="PTHR43566:SF1">
    <property type="entry name" value="AAA+ ATPASE DOMAIN-CONTAINING PROTEIN"/>
    <property type="match status" value="1"/>
</dbReference>
<organism evidence="2">
    <name type="scientific">marine sediment metagenome</name>
    <dbReference type="NCBI Taxonomy" id="412755"/>
    <lineage>
        <taxon>unclassified sequences</taxon>
        <taxon>metagenomes</taxon>
        <taxon>ecological metagenomes</taxon>
    </lineage>
</organism>
<dbReference type="PANTHER" id="PTHR43566">
    <property type="entry name" value="CONSERVED PROTEIN"/>
    <property type="match status" value="1"/>
</dbReference>
<evidence type="ECO:0000259" key="1">
    <source>
        <dbReference type="SMART" id="SM00382"/>
    </source>
</evidence>
<dbReference type="AlphaFoldDB" id="X1ANQ5"/>
<comment type="caution">
    <text evidence="2">The sequence shown here is derived from an EMBL/GenBank/DDBJ whole genome shotgun (WGS) entry which is preliminary data.</text>
</comment>
<dbReference type="SMART" id="SM00382">
    <property type="entry name" value="AAA"/>
    <property type="match status" value="1"/>
</dbReference>
<accession>X1ANQ5</accession>
<dbReference type="SUPFAM" id="SSF52540">
    <property type="entry name" value="P-loop containing nucleoside triphosphate hydrolases"/>
    <property type="match status" value="1"/>
</dbReference>
<dbReference type="EMBL" id="BART01000350">
    <property type="protein sequence ID" value="GAG71017.1"/>
    <property type="molecule type" value="Genomic_DNA"/>
</dbReference>
<dbReference type="InterPro" id="IPR003593">
    <property type="entry name" value="AAA+_ATPase"/>
</dbReference>
<dbReference type="Pfam" id="PF13635">
    <property type="entry name" value="DUF4143"/>
    <property type="match status" value="1"/>
</dbReference>
<reference evidence="2" key="1">
    <citation type="journal article" date="2014" name="Front. Microbiol.">
        <title>High frequency of phylogenetically diverse reductive dehalogenase-homologous genes in deep subseafloor sedimentary metagenomes.</title>
        <authorList>
            <person name="Kawai M."/>
            <person name="Futagami T."/>
            <person name="Toyoda A."/>
            <person name="Takaki Y."/>
            <person name="Nishi S."/>
            <person name="Hori S."/>
            <person name="Arai W."/>
            <person name="Tsubouchi T."/>
            <person name="Morono Y."/>
            <person name="Uchiyama I."/>
            <person name="Ito T."/>
            <person name="Fujiyama A."/>
            <person name="Inagaki F."/>
            <person name="Takami H."/>
        </authorList>
    </citation>
    <scope>NUCLEOTIDE SEQUENCE</scope>
    <source>
        <strain evidence="2">Expedition CK06-06</strain>
    </source>
</reference>
<dbReference type="InterPro" id="IPR041682">
    <property type="entry name" value="AAA_14"/>
</dbReference>
<dbReference type="InterPro" id="IPR025420">
    <property type="entry name" value="DUF4143"/>
</dbReference>
<name>X1ANQ5_9ZZZZ</name>
<dbReference type="Pfam" id="PF13173">
    <property type="entry name" value="AAA_14"/>
    <property type="match status" value="1"/>
</dbReference>